<dbReference type="AlphaFoldDB" id="A0A4Y2CJR3"/>
<dbReference type="OrthoDB" id="6422334at2759"/>
<evidence type="ECO:0000313" key="3">
    <source>
        <dbReference type="Proteomes" id="UP000499080"/>
    </source>
</evidence>
<evidence type="ECO:0008006" key="4">
    <source>
        <dbReference type="Google" id="ProtNLM"/>
    </source>
</evidence>
<organism evidence="2 3">
    <name type="scientific">Araneus ventricosus</name>
    <name type="common">Orbweaver spider</name>
    <name type="synonym">Epeira ventricosa</name>
    <dbReference type="NCBI Taxonomy" id="182803"/>
    <lineage>
        <taxon>Eukaryota</taxon>
        <taxon>Metazoa</taxon>
        <taxon>Ecdysozoa</taxon>
        <taxon>Arthropoda</taxon>
        <taxon>Chelicerata</taxon>
        <taxon>Arachnida</taxon>
        <taxon>Araneae</taxon>
        <taxon>Araneomorphae</taxon>
        <taxon>Entelegynae</taxon>
        <taxon>Araneoidea</taxon>
        <taxon>Araneidae</taxon>
        <taxon>Araneus</taxon>
    </lineage>
</organism>
<sequence length="235" mass="26493">MMFFILVLPCMIAGSLACSDAHCKDPALGDELVQVGFLPNKEQLRTLCPKVISFLECERAFLECPGQSLDELAVSSDKIKRTEARRVLVGIDLIRNMCDEDSSFHNDYVNCYRRYSNRAARNCTQDIAKPVQEFFDQLYADEDDISGEIVNEIRCLKDAFQLACVIDNIGDVCGDAAERAARNALEGLKSLLGSGSCDNLKNTADLKSRFLDFLELDEQKKRNVQGIFDLFKRRR</sequence>
<dbReference type="Proteomes" id="UP000499080">
    <property type="component" value="Unassembled WGS sequence"/>
</dbReference>
<protein>
    <recommendedName>
        <fullName evidence="4">DUF19 domain-containing protein</fullName>
    </recommendedName>
</protein>
<proteinExistence type="predicted"/>
<gene>
    <name evidence="2" type="ORF">AVEN_75571_1</name>
</gene>
<evidence type="ECO:0000313" key="2">
    <source>
        <dbReference type="EMBL" id="GBM04610.1"/>
    </source>
</evidence>
<feature type="chain" id="PRO_5021444019" description="DUF19 domain-containing protein" evidence="1">
    <location>
        <begin position="18"/>
        <end position="235"/>
    </location>
</feature>
<evidence type="ECO:0000256" key="1">
    <source>
        <dbReference type="SAM" id="SignalP"/>
    </source>
</evidence>
<dbReference type="EMBL" id="BGPR01000205">
    <property type="protein sequence ID" value="GBM04610.1"/>
    <property type="molecule type" value="Genomic_DNA"/>
</dbReference>
<feature type="signal peptide" evidence="1">
    <location>
        <begin position="1"/>
        <end position="17"/>
    </location>
</feature>
<accession>A0A4Y2CJR3</accession>
<comment type="caution">
    <text evidence="2">The sequence shown here is derived from an EMBL/GenBank/DDBJ whole genome shotgun (WGS) entry which is preliminary data.</text>
</comment>
<keyword evidence="1" id="KW-0732">Signal</keyword>
<reference evidence="2 3" key="1">
    <citation type="journal article" date="2019" name="Sci. Rep.">
        <title>Orb-weaving spider Araneus ventricosus genome elucidates the spidroin gene catalogue.</title>
        <authorList>
            <person name="Kono N."/>
            <person name="Nakamura H."/>
            <person name="Ohtoshi R."/>
            <person name="Moran D.A.P."/>
            <person name="Shinohara A."/>
            <person name="Yoshida Y."/>
            <person name="Fujiwara M."/>
            <person name="Mori M."/>
            <person name="Tomita M."/>
            <person name="Arakawa K."/>
        </authorList>
    </citation>
    <scope>NUCLEOTIDE SEQUENCE [LARGE SCALE GENOMIC DNA]</scope>
</reference>
<keyword evidence="3" id="KW-1185">Reference proteome</keyword>
<name>A0A4Y2CJR3_ARAVE</name>